<gene>
    <name evidence="1" type="ORF">H8E29_14500</name>
</gene>
<dbReference type="AlphaFoldDB" id="A0A8J6NPX0"/>
<comment type="caution">
    <text evidence="1">The sequence shown here is derived from an EMBL/GenBank/DDBJ whole genome shotgun (WGS) entry which is preliminary data.</text>
</comment>
<dbReference type="EMBL" id="JACNJN010000164">
    <property type="protein sequence ID" value="MBC8336472.1"/>
    <property type="molecule type" value="Genomic_DNA"/>
</dbReference>
<sequence length="262" mass="30485">MSNNSIGMGKQDRKERDKFEGELQRILKVSDDAGILLRVIGSLAFQIHCPKYGYLQEAMGRAYTDIDFAGYSKQSQEIKNLMTDLGYTERREVFIYSEGERSIFDNSETGIYVDVFYEKLDFCHPIYWDGRLEVDSPTIPLAEMLLEKMQIVQINEKDVIDTIMLLLEHPLGDNDNETINIKRIAELCSTDWGLWRTTTMNLDKVRQLAHGYEQLKNEHKAHIESQVAKALEQLEQEPKSLAWRLRARVGDRVKWYKEVDEV</sequence>
<name>A0A8J6NPX0_9CHLR</name>
<dbReference type="Proteomes" id="UP000614469">
    <property type="component" value="Unassembled WGS sequence"/>
</dbReference>
<evidence type="ECO:0000313" key="1">
    <source>
        <dbReference type="EMBL" id="MBC8336472.1"/>
    </source>
</evidence>
<protein>
    <recommendedName>
        <fullName evidence="3">Nucleotidyltransferase family protein</fullName>
    </recommendedName>
</protein>
<organism evidence="1 2">
    <name type="scientific">Candidatus Desulfolinea nitratireducens</name>
    <dbReference type="NCBI Taxonomy" id="2841698"/>
    <lineage>
        <taxon>Bacteria</taxon>
        <taxon>Bacillati</taxon>
        <taxon>Chloroflexota</taxon>
        <taxon>Anaerolineae</taxon>
        <taxon>Anaerolineales</taxon>
        <taxon>Anaerolineales incertae sedis</taxon>
        <taxon>Candidatus Desulfolinea</taxon>
    </lineage>
</organism>
<accession>A0A8J6NPX0</accession>
<reference evidence="1 2" key="1">
    <citation type="submission" date="2020-08" db="EMBL/GenBank/DDBJ databases">
        <title>Bridging the membrane lipid divide: bacteria of the FCB group superphylum have the potential to synthesize archaeal ether lipids.</title>
        <authorList>
            <person name="Villanueva L."/>
            <person name="Von Meijenfeldt F.A.B."/>
            <person name="Westbye A.B."/>
            <person name="Yadav S."/>
            <person name="Hopmans E.C."/>
            <person name="Dutilh B.E."/>
            <person name="Sinninghe Damste J.S."/>
        </authorList>
    </citation>
    <scope>NUCLEOTIDE SEQUENCE [LARGE SCALE GENOMIC DNA]</scope>
    <source>
        <strain evidence="1">NIOZ-UU36</strain>
    </source>
</reference>
<evidence type="ECO:0000313" key="2">
    <source>
        <dbReference type="Proteomes" id="UP000614469"/>
    </source>
</evidence>
<proteinExistence type="predicted"/>
<evidence type="ECO:0008006" key="3">
    <source>
        <dbReference type="Google" id="ProtNLM"/>
    </source>
</evidence>